<evidence type="ECO:0000313" key="2">
    <source>
        <dbReference type="Proteomes" id="UP000633814"/>
    </source>
</evidence>
<dbReference type="EMBL" id="JAEINI020000007">
    <property type="protein sequence ID" value="MCB5227517.1"/>
    <property type="molecule type" value="Genomic_DNA"/>
</dbReference>
<dbReference type="InterPro" id="IPR004596">
    <property type="entry name" value="Cell_div_suppressor_SulA"/>
</dbReference>
<evidence type="ECO:0000313" key="1">
    <source>
        <dbReference type="EMBL" id="MCB5227517.1"/>
    </source>
</evidence>
<proteinExistence type="predicted"/>
<dbReference type="RefSeq" id="WP_226751584.1">
    <property type="nucleotide sequence ID" value="NZ_JAEINI020000007.1"/>
</dbReference>
<protein>
    <recommendedName>
        <fullName evidence="3">Cell division inhibitor SulA</fullName>
    </recommendedName>
</protein>
<name>A0ABS8C5C3_9ALTE</name>
<organism evidence="1 2">
    <name type="scientific">Alishewanella maricola</name>
    <dbReference type="NCBI Taxonomy" id="2795740"/>
    <lineage>
        <taxon>Bacteria</taxon>
        <taxon>Pseudomonadati</taxon>
        <taxon>Pseudomonadota</taxon>
        <taxon>Gammaproteobacteria</taxon>
        <taxon>Alteromonadales</taxon>
        <taxon>Alteromonadaceae</taxon>
        <taxon>Alishewanella</taxon>
    </lineage>
</organism>
<reference evidence="1 2" key="1">
    <citation type="submission" date="2021-10" db="EMBL/GenBank/DDBJ databases">
        <title>Alishewanella koreense sp. nov. isolated from seawater of southwestern coast in South Korea and the proposal for the reclassification of Rheinheimera perlucida and Rheinheimera tuosuensis as Arsukibacterium perlucida and Arsukibacterium tuosuensis.</title>
        <authorList>
            <person name="Kim K.H."/>
            <person name="Ruan W."/>
            <person name="Kim K.R."/>
            <person name="Baek J.H."/>
            <person name="Jeon C.O."/>
        </authorList>
    </citation>
    <scope>NUCLEOTIDE SEQUENCE [LARGE SCALE GENOMIC DNA]</scope>
    <source>
        <strain evidence="1 2">16-MA</strain>
    </source>
</reference>
<evidence type="ECO:0008006" key="3">
    <source>
        <dbReference type="Google" id="ProtNLM"/>
    </source>
</evidence>
<dbReference type="Proteomes" id="UP000633814">
    <property type="component" value="Unassembled WGS sequence"/>
</dbReference>
<dbReference type="Pfam" id="PF03846">
    <property type="entry name" value="SulA"/>
    <property type="match status" value="1"/>
</dbReference>
<gene>
    <name evidence="1" type="ORF">JAO78_011915</name>
</gene>
<dbReference type="Gene3D" id="3.40.50.300">
    <property type="entry name" value="P-loop containing nucleotide triphosphate hydrolases"/>
    <property type="match status" value="1"/>
</dbReference>
<accession>A0ABS8C5C3</accession>
<sequence length="144" mass="16100">MLITTKILQSNTPSRASKTLNTSHTGSIPPLTLLQRNNTELQLLKLLQQHRDVDGWIVLIAPKVKPNKNFWASCQIPLEKILMIHPHQVKDLAKTVQRAINSASCKVVLHGGELTDEEATQLAQLAEKQQTALYPLTQAMVKQH</sequence>
<comment type="caution">
    <text evidence="1">The sequence shown here is derived from an EMBL/GenBank/DDBJ whole genome shotgun (WGS) entry which is preliminary data.</text>
</comment>
<keyword evidence="2" id="KW-1185">Reference proteome</keyword>
<dbReference type="SUPFAM" id="SSF52540">
    <property type="entry name" value="P-loop containing nucleoside triphosphate hydrolases"/>
    <property type="match status" value="1"/>
</dbReference>
<dbReference type="InterPro" id="IPR027417">
    <property type="entry name" value="P-loop_NTPase"/>
</dbReference>